<dbReference type="EMBL" id="CABIKO010000184">
    <property type="protein sequence ID" value="VVA30247.1"/>
    <property type="molecule type" value="Genomic_DNA"/>
</dbReference>
<dbReference type="Proteomes" id="UP000327085">
    <property type="component" value="Chromosome 8"/>
</dbReference>
<gene>
    <name evidence="2" type="ORF">ALMOND_2B008692</name>
</gene>
<dbReference type="Gramene" id="VVA30247">
    <property type="protein sequence ID" value="VVA30247"/>
    <property type="gene ID" value="Prudul26B008692"/>
</dbReference>
<dbReference type="InterPro" id="IPR025558">
    <property type="entry name" value="DUF4283"/>
</dbReference>
<sequence length="130" mass="15358">MADKLRNKGAIKSILTRAWREYGEAKICWVQDNIFSIIVKDELMADKLVNNGPWQVMKKCFSMRRWPSTLAIKEIQGSDEGRRWLEQSYKGDERRRVREKVRPRIEQIKSVKMAVESLENNIWCGVFNIL</sequence>
<evidence type="ECO:0000259" key="1">
    <source>
        <dbReference type="Pfam" id="PF14111"/>
    </source>
</evidence>
<proteinExistence type="predicted"/>
<dbReference type="AlphaFoldDB" id="A0A5E4FS89"/>
<organism evidence="2 3">
    <name type="scientific">Prunus dulcis</name>
    <name type="common">Almond</name>
    <name type="synonym">Amygdalus dulcis</name>
    <dbReference type="NCBI Taxonomy" id="3755"/>
    <lineage>
        <taxon>Eukaryota</taxon>
        <taxon>Viridiplantae</taxon>
        <taxon>Streptophyta</taxon>
        <taxon>Embryophyta</taxon>
        <taxon>Tracheophyta</taxon>
        <taxon>Spermatophyta</taxon>
        <taxon>Magnoliopsida</taxon>
        <taxon>eudicotyledons</taxon>
        <taxon>Gunneridae</taxon>
        <taxon>Pentapetalae</taxon>
        <taxon>rosids</taxon>
        <taxon>fabids</taxon>
        <taxon>Rosales</taxon>
        <taxon>Rosaceae</taxon>
        <taxon>Amygdaloideae</taxon>
        <taxon>Amygdaleae</taxon>
        <taxon>Prunus</taxon>
    </lineage>
</organism>
<accession>A0A5E4FS89</accession>
<dbReference type="Pfam" id="PF14111">
    <property type="entry name" value="DUF4283"/>
    <property type="match status" value="1"/>
</dbReference>
<evidence type="ECO:0000313" key="3">
    <source>
        <dbReference type="Proteomes" id="UP000327085"/>
    </source>
</evidence>
<evidence type="ECO:0000313" key="2">
    <source>
        <dbReference type="EMBL" id="VVA30247.1"/>
    </source>
</evidence>
<feature type="domain" description="DUF4283" evidence="1">
    <location>
        <begin position="5"/>
        <end position="71"/>
    </location>
</feature>
<protein>
    <submittedName>
        <fullName evidence="2">PREDICTED: zinc finger MYM-type</fullName>
    </submittedName>
</protein>
<reference evidence="3" key="1">
    <citation type="journal article" date="2020" name="Plant J.">
        <title>Transposons played a major role in the diversification between the closely related almond and peach genomes: results from the almond genome sequence.</title>
        <authorList>
            <person name="Alioto T."/>
            <person name="Alexiou K.G."/>
            <person name="Bardil A."/>
            <person name="Barteri F."/>
            <person name="Castanera R."/>
            <person name="Cruz F."/>
            <person name="Dhingra A."/>
            <person name="Duval H."/>
            <person name="Fernandez I Marti A."/>
            <person name="Frias L."/>
            <person name="Galan B."/>
            <person name="Garcia J.L."/>
            <person name="Howad W."/>
            <person name="Gomez-Garrido J."/>
            <person name="Gut M."/>
            <person name="Julca I."/>
            <person name="Morata J."/>
            <person name="Puigdomenech P."/>
            <person name="Ribeca P."/>
            <person name="Rubio Cabetas M.J."/>
            <person name="Vlasova A."/>
            <person name="Wirthensohn M."/>
            <person name="Garcia-Mas J."/>
            <person name="Gabaldon T."/>
            <person name="Casacuberta J.M."/>
            <person name="Arus P."/>
        </authorList>
    </citation>
    <scope>NUCLEOTIDE SEQUENCE [LARGE SCALE GENOMIC DNA]</scope>
    <source>
        <strain evidence="3">cv. Texas</strain>
    </source>
</reference>
<dbReference type="InParanoid" id="A0A5E4FS89"/>
<name>A0A5E4FS89_PRUDU</name>